<reference evidence="3 4" key="1">
    <citation type="submission" date="2020-07" db="EMBL/GenBank/DDBJ databases">
        <title>MOT database genomes.</title>
        <authorList>
            <person name="Joseph S."/>
            <person name="Aduse-Opoku J."/>
            <person name="Hashim A."/>
            <person name="Wade W."/>
            <person name="Curtis M."/>
        </authorList>
    </citation>
    <scope>NUCLEOTIDE SEQUENCE [LARGE SCALE GENOMIC DNA]</scope>
    <source>
        <strain evidence="3 4">WMus004</strain>
    </source>
</reference>
<dbReference type="InterPro" id="IPR011047">
    <property type="entry name" value="Quinoprotein_ADH-like_sf"/>
</dbReference>
<accession>A0A853EJ59</accession>
<keyword evidence="2" id="KW-0812">Transmembrane</keyword>
<protein>
    <submittedName>
        <fullName evidence="3">Uncharacterized protein</fullName>
    </submittedName>
</protein>
<evidence type="ECO:0000256" key="1">
    <source>
        <dbReference type="SAM" id="MobiDB-lite"/>
    </source>
</evidence>
<feature type="region of interest" description="Disordered" evidence="1">
    <location>
        <begin position="1"/>
        <end position="52"/>
    </location>
</feature>
<evidence type="ECO:0000256" key="2">
    <source>
        <dbReference type="SAM" id="Phobius"/>
    </source>
</evidence>
<gene>
    <name evidence="3" type="ORF">HZZ05_04610</name>
</gene>
<feature type="transmembrane region" description="Helical" evidence="2">
    <location>
        <begin position="64"/>
        <end position="88"/>
    </location>
</feature>
<organism evidence="3 4">
    <name type="scientific">Actinomyces bowdenii</name>
    <dbReference type="NCBI Taxonomy" id="131109"/>
    <lineage>
        <taxon>Bacteria</taxon>
        <taxon>Bacillati</taxon>
        <taxon>Actinomycetota</taxon>
        <taxon>Actinomycetes</taxon>
        <taxon>Actinomycetales</taxon>
        <taxon>Actinomycetaceae</taxon>
        <taxon>Actinomyces</taxon>
    </lineage>
</organism>
<evidence type="ECO:0000313" key="4">
    <source>
        <dbReference type="Proteomes" id="UP000572528"/>
    </source>
</evidence>
<name>A0A853EJ59_9ACTO</name>
<feature type="transmembrane region" description="Helical" evidence="2">
    <location>
        <begin position="180"/>
        <end position="199"/>
    </location>
</feature>
<proteinExistence type="predicted"/>
<keyword evidence="2" id="KW-0472">Membrane</keyword>
<keyword evidence="2" id="KW-1133">Transmembrane helix</keyword>
<dbReference type="EMBL" id="JACBXV010000039">
    <property type="protein sequence ID" value="NYS68805.1"/>
    <property type="molecule type" value="Genomic_DNA"/>
</dbReference>
<feature type="transmembrane region" description="Helical" evidence="2">
    <location>
        <begin position="108"/>
        <end position="127"/>
    </location>
</feature>
<evidence type="ECO:0000313" key="3">
    <source>
        <dbReference type="EMBL" id="NYS68805.1"/>
    </source>
</evidence>
<dbReference type="Proteomes" id="UP000572528">
    <property type="component" value="Unassembled WGS sequence"/>
</dbReference>
<comment type="caution">
    <text evidence="3">The sequence shown here is derived from an EMBL/GenBank/DDBJ whole genome shotgun (WGS) entry which is preliminary data.</text>
</comment>
<dbReference type="SUPFAM" id="SSF50998">
    <property type="entry name" value="Quinoprotein alcohol dehydrogenase-like"/>
    <property type="match status" value="1"/>
</dbReference>
<feature type="region of interest" description="Disordered" evidence="1">
    <location>
        <begin position="568"/>
        <end position="608"/>
    </location>
</feature>
<dbReference type="AlphaFoldDB" id="A0A853EJ59"/>
<sequence>MTHSDAESERPEEAANGVVAQGHGPSHAQRAEAQPASAGPEPHESAPQAPTSHMRIRQLLRRGLTTILLAVGCGLALVPATPLLNRFLPGLPVPQGWLQDELKPTTTAALWACLGMLCAVALHLWVIRDMRSTRPLAPSVRGVSWLDVTALLVPLIVWVALRQKDEDSMILPFAEYLRPYIAMLLVGTALMAIALLLLPDRPWPPAARRGRAGQDSGEAGATHGRRRRAGAACLRPVLSLGLVVALTAGATGTGLYVVQRWRTKESITLSHPSDQGPIIHSYGAHDGQLWSTEISNSHSPSPWVVPTGHGPVILWGSDLEDGSSLVATALDASDGTARWQLDFTGLYPPTDRSGSTQPPGWAVTDPDGRVLALRLVYIDASTGEDMSRILVIDTETGSLTRDISLDGTVAQVALTVDALAMHIIDSTGPQPYGRILTFGATDHGARDTDNTPERTIETGNWLVGATRTSLLISDHYEPHLEDFSSTVTQIDPRTGAAQASTDNVYRVHPGGWVERFSSSPVRPHGDKSSDSWTTLDRELIDLDSGAALNLEGAFTQRTYDATGHLLHVRRDEPADPSEPEEGDTDGRESKTIGVLDISLPAGQRPVLDTTLPTVELSLDTESSTITLGTKEDS</sequence>
<feature type="compositionally biased region" description="Basic and acidic residues" evidence="1">
    <location>
        <begin position="1"/>
        <end position="13"/>
    </location>
</feature>
<dbReference type="RefSeq" id="WP_179900129.1">
    <property type="nucleotide sequence ID" value="NZ_JACBXV010000039.1"/>
</dbReference>
<feature type="transmembrane region" description="Helical" evidence="2">
    <location>
        <begin position="139"/>
        <end position="160"/>
    </location>
</feature>
<feature type="transmembrane region" description="Helical" evidence="2">
    <location>
        <begin position="237"/>
        <end position="258"/>
    </location>
</feature>
<feature type="compositionally biased region" description="Acidic residues" evidence="1">
    <location>
        <begin position="574"/>
        <end position="583"/>
    </location>
</feature>